<dbReference type="CDD" id="cd03221">
    <property type="entry name" value="ABCF_EF-3"/>
    <property type="match status" value="2"/>
</dbReference>
<dbReference type="STRING" id="1437425.CSEC_1464"/>
<evidence type="ECO:0000256" key="4">
    <source>
        <dbReference type="SAM" id="Coils"/>
    </source>
</evidence>
<dbReference type="Proteomes" id="UP000031552">
    <property type="component" value="Unassembled WGS sequence"/>
</dbReference>
<dbReference type="SUPFAM" id="SSF52540">
    <property type="entry name" value="P-loop containing nucleoside triphosphate hydrolases"/>
    <property type="match status" value="2"/>
</dbReference>
<dbReference type="SMART" id="SM00382">
    <property type="entry name" value="AAA"/>
    <property type="match status" value="2"/>
</dbReference>
<feature type="coiled-coil region" evidence="4">
    <location>
        <begin position="524"/>
        <end position="551"/>
    </location>
</feature>
<organism evidence="6 7">
    <name type="scientific">Candidatus Criblamydia sequanensis CRIB-18</name>
    <dbReference type="NCBI Taxonomy" id="1437425"/>
    <lineage>
        <taxon>Bacteria</taxon>
        <taxon>Pseudomonadati</taxon>
        <taxon>Chlamydiota</taxon>
        <taxon>Chlamydiia</taxon>
        <taxon>Parachlamydiales</taxon>
        <taxon>Candidatus Criblamydiaceae</taxon>
        <taxon>Candidatus Criblamydia</taxon>
    </lineage>
</organism>
<name>A0A090D2F1_9BACT</name>
<evidence type="ECO:0000256" key="2">
    <source>
        <dbReference type="ARBA" id="ARBA00022741"/>
    </source>
</evidence>
<keyword evidence="3" id="KW-0067">ATP-binding</keyword>
<accession>A0A090D2F1</accession>
<feature type="domain" description="ABC transporter" evidence="5">
    <location>
        <begin position="2"/>
        <end position="217"/>
    </location>
</feature>
<comment type="caution">
    <text evidence="6">The sequence shown here is derived from an EMBL/GenBank/DDBJ whole genome shotgun (WGS) entry which is preliminary data.</text>
</comment>
<evidence type="ECO:0000259" key="5">
    <source>
        <dbReference type="PROSITE" id="PS50893"/>
    </source>
</evidence>
<sequence>MILFEDISKSYGENPLFAHVSFSIGKGEKVGLVGRNGSGKTTLFRLITKEEPCDGGRIYVPKGYRIGYLKQHLKLSEPTVLEEGALALQEEESHQHYKVEKILQGLGFSNEQLEQPPSLLSGGFQVRLSLAKALISEPDCLLLDEPTNYLDIVSIRWLGKFLESWPKECLIISHDRSFLDLVTTHSIMIHRSSIKKQKGKVDDLYRQILVEEELHEKTRQNLEQKKAKIEEFIDRFGAKATKASQAESRKKMLSKMPSLEKLNDLKHLNFNFNYFESPAKRLLHADNLSFSYDHEDRATPHLIHRFSLEVEIQDRIAIIGKNGEGKSTLLKLMASQIKPLQGQLLPSPHLRIGYFGQTNIDRLDKDNTIFEEIAKANPLLAAQEVLAIAGAMMFSKDAQEKKINVLSGGEKSRVLLGKILASSCNLLLLDEPTHHLDLESIEALKTALESFKGAYIFVTHNEDILSALPFNKIVHVKQNAQQLLIGGYEDFLSKMGWEEPEIFTKENKVLKKDPSESLVLRNHLKVLKNKISKTEKAIETKEGDLKKEEDRLMKASFDSKAKEIAETSKIIKAIQEELALLFEDWEKESEELEKLKSELLLKGYI</sequence>
<dbReference type="AlphaFoldDB" id="A0A090D2F1"/>
<dbReference type="EC" id="3.6.3.-" evidence="6"/>
<proteinExistence type="predicted"/>
<dbReference type="GO" id="GO:0005524">
    <property type="term" value="F:ATP binding"/>
    <property type="evidence" value="ECO:0007669"/>
    <property type="project" value="UniProtKB-KW"/>
</dbReference>
<keyword evidence="1" id="KW-0677">Repeat</keyword>
<feature type="coiled-coil region" evidence="4">
    <location>
        <begin position="575"/>
        <end position="602"/>
    </location>
</feature>
<evidence type="ECO:0000313" key="7">
    <source>
        <dbReference type="Proteomes" id="UP000031552"/>
    </source>
</evidence>
<dbReference type="PROSITE" id="PS00211">
    <property type="entry name" value="ABC_TRANSPORTER_1"/>
    <property type="match status" value="1"/>
</dbReference>
<reference evidence="6" key="2">
    <citation type="submission" date="2014-09" db="EMBL/GenBank/DDBJ databases">
        <title>Criblamydia sequanensis harbors a mega-plasmid encoding arsenite resistance.</title>
        <authorList>
            <person name="Bertelli C."/>
            <person name="Goesmann A."/>
            <person name="Greub G."/>
        </authorList>
    </citation>
    <scope>NUCLEOTIDE SEQUENCE [LARGE SCALE GENOMIC DNA]</scope>
    <source>
        <strain evidence="6">CRIB-18</strain>
    </source>
</reference>
<dbReference type="Gene3D" id="3.40.50.300">
    <property type="entry name" value="P-loop containing nucleotide triphosphate hydrolases"/>
    <property type="match status" value="2"/>
</dbReference>
<dbReference type="InterPro" id="IPR017871">
    <property type="entry name" value="ABC_transporter-like_CS"/>
</dbReference>
<dbReference type="GO" id="GO:0016887">
    <property type="term" value="F:ATP hydrolysis activity"/>
    <property type="evidence" value="ECO:0007669"/>
    <property type="project" value="InterPro"/>
</dbReference>
<keyword evidence="2" id="KW-0547">Nucleotide-binding</keyword>
<dbReference type="Pfam" id="PF12848">
    <property type="entry name" value="ABC_tran_Xtn"/>
    <property type="match status" value="1"/>
</dbReference>
<dbReference type="eggNOG" id="COG0488">
    <property type="taxonomic scope" value="Bacteria"/>
</dbReference>
<dbReference type="InterPro" id="IPR027417">
    <property type="entry name" value="P-loop_NTPase"/>
</dbReference>
<dbReference type="InterPro" id="IPR003439">
    <property type="entry name" value="ABC_transporter-like_ATP-bd"/>
</dbReference>
<reference evidence="6" key="1">
    <citation type="submission" date="2013-12" db="EMBL/GenBank/DDBJ databases">
        <authorList>
            <person name="Linke B."/>
        </authorList>
    </citation>
    <scope>NUCLEOTIDE SEQUENCE [LARGE SCALE GENOMIC DNA]</scope>
    <source>
        <strain evidence="6">CRIB-18</strain>
    </source>
</reference>
<evidence type="ECO:0000256" key="1">
    <source>
        <dbReference type="ARBA" id="ARBA00022737"/>
    </source>
</evidence>
<dbReference type="PANTHER" id="PTHR19211">
    <property type="entry name" value="ATP-BINDING TRANSPORT PROTEIN-RELATED"/>
    <property type="match status" value="1"/>
</dbReference>
<dbReference type="InterPro" id="IPR032781">
    <property type="entry name" value="ABC_tran_Xtn"/>
</dbReference>
<evidence type="ECO:0000313" key="6">
    <source>
        <dbReference type="EMBL" id="CDR34278.1"/>
    </source>
</evidence>
<dbReference type="Pfam" id="PF00005">
    <property type="entry name" value="ABC_tran"/>
    <property type="match status" value="2"/>
</dbReference>
<protein>
    <submittedName>
        <fullName evidence="6">ABC-type transporter, ATPase subunit</fullName>
        <ecNumber evidence="6">3.6.3.-</ecNumber>
    </submittedName>
</protein>
<keyword evidence="6" id="KW-0378">Hydrolase</keyword>
<evidence type="ECO:0000256" key="3">
    <source>
        <dbReference type="ARBA" id="ARBA00022840"/>
    </source>
</evidence>
<dbReference type="RefSeq" id="WP_041017827.1">
    <property type="nucleotide sequence ID" value="NZ_CCEJ010000007.1"/>
</dbReference>
<dbReference type="InterPro" id="IPR003593">
    <property type="entry name" value="AAA+_ATPase"/>
</dbReference>
<keyword evidence="7" id="KW-1185">Reference proteome</keyword>
<dbReference type="PROSITE" id="PS50893">
    <property type="entry name" value="ABC_TRANSPORTER_2"/>
    <property type="match status" value="2"/>
</dbReference>
<dbReference type="PANTHER" id="PTHR19211:SF14">
    <property type="entry name" value="ATP-BINDING CASSETTE SUB-FAMILY F MEMBER 1"/>
    <property type="match status" value="1"/>
</dbReference>
<feature type="domain" description="ABC transporter" evidence="5">
    <location>
        <begin position="283"/>
        <end position="504"/>
    </location>
</feature>
<dbReference type="InterPro" id="IPR050611">
    <property type="entry name" value="ABCF"/>
</dbReference>
<keyword evidence="4" id="KW-0175">Coiled coil</keyword>
<gene>
    <name evidence="6" type="ORF">CSEC_1464</name>
</gene>
<dbReference type="EMBL" id="CCEJ010000007">
    <property type="protein sequence ID" value="CDR34278.1"/>
    <property type="molecule type" value="Genomic_DNA"/>
</dbReference>